<dbReference type="Proteomes" id="UP000053060">
    <property type="component" value="Unassembled WGS sequence"/>
</dbReference>
<feature type="region of interest" description="Disordered" evidence="1">
    <location>
        <begin position="147"/>
        <end position="200"/>
    </location>
</feature>
<name>A0A0V9UQJ9_9NOCA</name>
<evidence type="ECO:0000313" key="4">
    <source>
        <dbReference type="Proteomes" id="UP000053060"/>
    </source>
</evidence>
<evidence type="ECO:0000256" key="2">
    <source>
        <dbReference type="SAM" id="SignalP"/>
    </source>
</evidence>
<feature type="compositionally biased region" description="Pro residues" evidence="1">
    <location>
        <begin position="190"/>
        <end position="200"/>
    </location>
</feature>
<protein>
    <submittedName>
        <fullName evidence="3">Uncharacterized protein</fullName>
    </submittedName>
</protein>
<dbReference type="AlphaFoldDB" id="A0A0V9UQJ9"/>
<sequence length="218" mass="21853">MNSVAKKAAVTASGAALLALVVPGVSSAAGPSVSAKAENGAIVVDFDLTRADVDRGVTCVTYVLKPGTVDTADPSGRIDAQPAGTSFSVTNTSTSSALYIKDGAPSQAGPESITDGTYNVFWGCQDASGVQYENIFDASGRPFTGGISVTVGGGGSAPQGESAPQAQSAPQAESAPAPQGEAAPQADNVPPAPQSQPEPVDPLQFVIKFLRDLIGAYL</sequence>
<comment type="caution">
    <text evidence="3">The sequence shown here is derived from an EMBL/GenBank/DDBJ whole genome shotgun (WGS) entry which is preliminary data.</text>
</comment>
<dbReference type="PATRIC" id="fig|1441730.3.peg.424"/>
<gene>
    <name evidence="3" type="ORF">Z045_02020</name>
</gene>
<accession>A0A0V9UQJ9</accession>
<proteinExistence type="predicted"/>
<organism evidence="3 4">
    <name type="scientific">Rhodococcus pyridinivorans KG-16</name>
    <dbReference type="NCBI Taxonomy" id="1441730"/>
    <lineage>
        <taxon>Bacteria</taxon>
        <taxon>Bacillati</taxon>
        <taxon>Actinomycetota</taxon>
        <taxon>Actinomycetes</taxon>
        <taxon>Mycobacteriales</taxon>
        <taxon>Nocardiaceae</taxon>
        <taxon>Rhodococcus</taxon>
    </lineage>
</organism>
<feature type="compositionally biased region" description="Low complexity" evidence="1">
    <location>
        <begin position="158"/>
        <end position="186"/>
    </location>
</feature>
<reference evidence="3 4" key="2">
    <citation type="journal article" date="2016" name="Genome Announc.">
        <title>Draft Genome Sequence of a Versatile Hydrocarbon-Degrading Bacterium, Rhodococcus pyridinivorans Strain KG-16, Collected from Oil Fields in India.</title>
        <authorList>
            <person name="Aggarwal R.K."/>
            <person name="Dawar C."/>
            <person name="Phanindranath R."/>
            <person name="Mutnuri L."/>
            <person name="Dayal A.M."/>
        </authorList>
    </citation>
    <scope>NUCLEOTIDE SEQUENCE [LARGE SCALE GENOMIC DNA]</scope>
    <source>
        <strain evidence="3 4">KG-16</strain>
    </source>
</reference>
<dbReference type="EMBL" id="AZXY01000001">
    <property type="protein sequence ID" value="KSZ60263.1"/>
    <property type="molecule type" value="Genomic_DNA"/>
</dbReference>
<evidence type="ECO:0000313" key="3">
    <source>
        <dbReference type="EMBL" id="KSZ60263.1"/>
    </source>
</evidence>
<keyword evidence="2" id="KW-0732">Signal</keyword>
<feature type="signal peptide" evidence="2">
    <location>
        <begin position="1"/>
        <end position="28"/>
    </location>
</feature>
<evidence type="ECO:0000256" key="1">
    <source>
        <dbReference type="SAM" id="MobiDB-lite"/>
    </source>
</evidence>
<dbReference type="RefSeq" id="WP_060650379.1">
    <property type="nucleotide sequence ID" value="NZ_AZXY01000001.1"/>
</dbReference>
<feature type="chain" id="PRO_5006898565" evidence="2">
    <location>
        <begin position="29"/>
        <end position="218"/>
    </location>
</feature>
<reference evidence="4" key="1">
    <citation type="submission" date="2015-01" db="EMBL/GenBank/DDBJ databases">
        <title>Draft genome sequence of Rhodococcus pyridinivorans strain KG-16, a hydrocarbon-degrading bacterium.</title>
        <authorList>
            <person name="Aggarwal R.K."/>
            <person name="Dawar C."/>
        </authorList>
    </citation>
    <scope>NUCLEOTIDE SEQUENCE [LARGE SCALE GENOMIC DNA]</scope>
    <source>
        <strain evidence="4">KG-16</strain>
    </source>
</reference>